<proteinExistence type="predicted"/>
<evidence type="ECO:0000256" key="5">
    <source>
        <dbReference type="ARBA" id="ARBA00023242"/>
    </source>
</evidence>
<evidence type="ECO:0000256" key="6">
    <source>
        <dbReference type="SAM" id="MobiDB-lite"/>
    </source>
</evidence>
<feature type="compositionally biased region" description="Pro residues" evidence="6">
    <location>
        <begin position="169"/>
        <end position="192"/>
    </location>
</feature>
<evidence type="ECO:0000256" key="2">
    <source>
        <dbReference type="ARBA" id="ARBA00023015"/>
    </source>
</evidence>
<feature type="compositionally biased region" description="Polar residues" evidence="6">
    <location>
        <begin position="1"/>
        <end position="10"/>
    </location>
</feature>
<dbReference type="CDD" id="cd12148">
    <property type="entry name" value="fungal_TF_MHR"/>
    <property type="match status" value="1"/>
</dbReference>
<comment type="subcellular location">
    <subcellularLocation>
        <location evidence="1">Nucleus</location>
    </subcellularLocation>
</comment>
<keyword evidence="4" id="KW-0804">Transcription</keyword>
<dbReference type="AlphaFoldDB" id="J6ETD1"/>
<dbReference type="KEGG" id="tasa:A1Q1_03290"/>
<evidence type="ECO:0000256" key="1">
    <source>
        <dbReference type="ARBA" id="ARBA00004123"/>
    </source>
</evidence>
<keyword evidence="5" id="KW-0539">Nucleus</keyword>
<dbReference type="VEuPathDB" id="FungiDB:A1Q1_03290"/>
<dbReference type="HOGENOM" id="CLU_414568_0_0_1"/>
<dbReference type="PANTHER" id="PTHR31845:SF17">
    <property type="entry name" value="ZN(II)2CYS6 TRANSCRIPTION FACTOR (EUROFUNG)"/>
    <property type="match status" value="1"/>
</dbReference>
<dbReference type="GO" id="GO:0000976">
    <property type="term" value="F:transcription cis-regulatory region binding"/>
    <property type="evidence" value="ECO:0007669"/>
    <property type="project" value="TreeGrafter"/>
</dbReference>
<feature type="region of interest" description="Disordered" evidence="6">
    <location>
        <begin position="77"/>
        <end position="286"/>
    </location>
</feature>
<feature type="compositionally biased region" description="Basic and acidic residues" evidence="6">
    <location>
        <begin position="261"/>
        <end position="274"/>
    </location>
</feature>
<dbReference type="GO" id="GO:0005634">
    <property type="term" value="C:nucleus"/>
    <property type="evidence" value="ECO:0007669"/>
    <property type="project" value="UniProtKB-SubCell"/>
</dbReference>
<dbReference type="RefSeq" id="XP_014179045.1">
    <property type="nucleotide sequence ID" value="XM_014323570.1"/>
</dbReference>
<evidence type="ECO:0000256" key="3">
    <source>
        <dbReference type="ARBA" id="ARBA00023125"/>
    </source>
</evidence>
<dbReference type="Proteomes" id="UP000002748">
    <property type="component" value="Unassembled WGS sequence"/>
</dbReference>
<name>J6ETD1_TRIAS</name>
<dbReference type="PANTHER" id="PTHR31845">
    <property type="entry name" value="FINGER DOMAIN PROTEIN, PUTATIVE-RELATED"/>
    <property type="match status" value="1"/>
</dbReference>
<keyword evidence="3" id="KW-0238">DNA-binding</keyword>
<dbReference type="EMBL" id="ALBS01000227">
    <property type="protein sequence ID" value="EJT47829.1"/>
    <property type="molecule type" value="Genomic_DNA"/>
</dbReference>
<keyword evidence="2" id="KW-0805">Transcription regulation</keyword>
<evidence type="ECO:0000256" key="4">
    <source>
        <dbReference type="ARBA" id="ARBA00023163"/>
    </source>
</evidence>
<accession>J6ETD1</accession>
<protein>
    <submittedName>
        <fullName evidence="7">Prib protein</fullName>
    </submittedName>
</protein>
<dbReference type="GeneID" id="25986803"/>
<gene>
    <name evidence="7" type="ORF">A1Q1_03290</name>
</gene>
<feature type="compositionally biased region" description="Basic and acidic residues" evidence="6">
    <location>
        <begin position="122"/>
        <end position="132"/>
    </location>
</feature>
<reference evidence="7 8" key="1">
    <citation type="journal article" date="2012" name="Eukaryot. Cell">
        <title>Draft genome sequence of CBS 2479, the standard type strain of Trichosporon asahii.</title>
        <authorList>
            <person name="Yang R.Y."/>
            <person name="Li H.T."/>
            <person name="Zhu H."/>
            <person name="Zhou G.P."/>
            <person name="Wang M."/>
            <person name="Wang L."/>
        </authorList>
    </citation>
    <scope>NUCLEOTIDE SEQUENCE [LARGE SCALE GENOMIC DNA]</scope>
    <source>
        <strain evidence="8">ATCC 90039 / CBS 2479 / JCM 2466 / KCTC 7840 / NCYC 2677 / UAMH 7654</strain>
    </source>
</reference>
<comment type="caution">
    <text evidence="7">The sequence shown here is derived from an EMBL/GenBank/DDBJ whole genome shotgun (WGS) entry which is preliminary data.</text>
</comment>
<organism evidence="7 8">
    <name type="scientific">Trichosporon asahii var. asahii (strain ATCC 90039 / CBS 2479 / JCM 2466 / KCTC 7840 / NBRC 103889/ NCYC 2677 / UAMH 7654)</name>
    <name type="common">Yeast</name>
    <dbReference type="NCBI Taxonomy" id="1186058"/>
    <lineage>
        <taxon>Eukaryota</taxon>
        <taxon>Fungi</taxon>
        <taxon>Dikarya</taxon>
        <taxon>Basidiomycota</taxon>
        <taxon>Agaricomycotina</taxon>
        <taxon>Tremellomycetes</taxon>
        <taxon>Trichosporonales</taxon>
        <taxon>Trichosporonaceae</taxon>
        <taxon>Trichosporon</taxon>
    </lineage>
</organism>
<sequence>MDSDSSPAESSRQHNQHRQRIPRPRTACTICRALKVCAANIVLHQLTAPDAMFARERNCTAGITVFKMCETESRLPVLQGQERRNADPNAGPPSNSSTGSADQRVVRQRVDNNHGPPPHLPSHHDAPYDMKPMHSQPSHNNISPPNHLPHPTHLNIPTHSGHENHQNPPSHPLHPSHPPQHPQHPPAPPPPAYWDHPSAETVVSGPASSQPSSRAYDPVASHRQAPSPAAPFRPFTLALGPSPSADRNVTLENVLEPVLDTDSRRQSVENDRPNDSAAAPRPGPPVIHYPDPVNTGLFSELEARALFKQFEDRVSPSSHIFDPYYHTYERVRASPVLFNAVMYATCRFMRPELSEQCFDLAETVIGRMLRIGAATIPLVQALLALVYWKKPKDRTAYVKLGTAVRLIQQMRVEWPNEPRSFASEEQERAAVDVERTIYSELISHLDVAGDYFKAFMNDLRGLVALYPYPPPADDPRIHTDYDGVVGLTVISSAIDDWMRNPNLRGVYRLLSGVLGKTMVLKMQVGGLKYSAISTEDVLGLAEEIGVVIRDIVAGGEPIYWSDMSCTMLSGMGTLMWAARNAFRVEDLARIERLCKDVTSAFETLPEHLIADHALSYNKRLYSRLGSAFERLCQGAQESQNDILNQLLSGGWSATANSNAPLLFNDMVPDPNQDWNWMFPVTLG</sequence>
<feature type="region of interest" description="Disordered" evidence="6">
    <location>
        <begin position="1"/>
        <end position="22"/>
    </location>
</feature>
<feature type="compositionally biased region" description="Low complexity" evidence="6">
    <location>
        <begin position="149"/>
        <end position="159"/>
    </location>
</feature>
<dbReference type="GO" id="GO:0000981">
    <property type="term" value="F:DNA-binding transcription factor activity, RNA polymerase II-specific"/>
    <property type="evidence" value="ECO:0007669"/>
    <property type="project" value="TreeGrafter"/>
</dbReference>
<dbReference type="OrthoDB" id="2569636at2759"/>
<feature type="compositionally biased region" description="Polar residues" evidence="6">
    <location>
        <begin position="92"/>
        <end position="101"/>
    </location>
</feature>
<evidence type="ECO:0000313" key="8">
    <source>
        <dbReference type="Proteomes" id="UP000002748"/>
    </source>
</evidence>
<evidence type="ECO:0000313" key="7">
    <source>
        <dbReference type="EMBL" id="EJT47829.1"/>
    </source>
</evidence>
<dbReference type="InterPro" id="IPR051089">
    <property type="entry name" value="prtT"/>
</dbReference>